<dbReference type="GO" id="GO:0009706">
    <property type="term" value="C:chloroplast inner membrane"/>
    <property type="evidence" value="ECO:0000318"/>
    <property type="project" value="GO_Central"/>
</dbReference>
<sequence>MFEQRRKRTGMVLASMGLQNQNPLVMFQDKVKGMERGFKTWLGKQSIAVETAVVTAVGAGQGAAMGGLMSSFTSDASSVLPTPPNATPDVMSSLKQAQALSGGPLMQARNFAVMTGVNAGLACVMKRIRGAEDVQGSMVAAFGSGAMFSVVSGMGGAGPNQAANAISSGILFALVQGTLFQFGKKMSAKQVEDPNFLRTKNMLKDLGLEKYSKNFKKGLLNDQTLPLLNDSALNEIRIPPGPRLIILDHIQRNPTLKSKR</sequence>
<evidence type="ECO:0000259" key="5">
    <source>
        <dbReference type="SMART" id="SM00454"/>
    </source>
</evidence>
<accession>A0A0K9PQ01</accession>
<evidence type="ECO:0000313" key="7">
    <source>
        <dbReference type="Proteomes" id="UP000036987"/>
    </source>
</evidence>
<name>A0A0K9PQ01_ZOSMR</name>
<proteinExistence type="predicted"/>
<dbReference type="STRING" id="29655.A0A0K9PQ01"/>
<keyword evidence="4" id="KW-0472">Membrane</keyword>
<protein>
    <submittedName>
        <fullName evidence="6">Mitochondrial import inner membrane translocase subunit Tim17/Tim22/Tim23family protein</fullName>
    </submittedName>
</protein>
<evidence type="ECO:0000256" key="4">
    <source>
        <dbReference type="ARBA" id="ARBA00023136"/>
    </source>
</evidence>
<evidence type="ECO:0000256" key="3">
    <source>
        <dbReference type="ARBA" id="ARBA00022989"/>
    </source>
</evidence>
<dbReference type="SUPFAM" id="SSF47769">
    <property type="entry name" value="SAM/Pointed domain"/>
    <property type="match status" value="1"/>
</dbReference>
<dbReference type="GO" id="GO:0008320">
    <property type="term" value="F:protein transmembrane transporter activity"/>
    <property type="evidence" value="ECO:0000318"/>
    <property type="project" value="GO_Central"/>
</dbReference>
<dbReference type="PANTHER" id="PTHR14110:SF6">
    <property type="entry name" value="OS04G0405100 PROTEIN"/>
    <property type="match status" value="1"/>
</dbReference>
<dbReference type="InterPro" id="IPR039175">
    <property type="entry name" value="TIM22"/>
</dbReference>
<gene>
    <name evidence="6" type="ORF">ZOSMA_188G00230</name>
</gene>
<dbReference type="SMART" id="SM00454">
    <property type="entry name" value="SAM"/>
    <property type="match status" value="1"/>
</dbReference>
<comment type="subcellular location">
    <subcellularLocation>
        <location evidence="1">Membrane</location>
        <topology evidence="1">Multi-pass membrane protein</topology>
    </subcellularLocation>
</comment>
<comment type="caution">
    <text evidence="6">The sequence shown here is derived from an EMBL/GenBank/DDBJ whole genome shotgun (WGS) entry which is preliminary data.</text>
</comment>
<evidence type="ECO:0000256" key="2">
    <source>
        <dbReference type="ARBA" id="ARBA00022692"/>
    </source>
</evidence>
<dbReference type="InterPro" id="IPR001660">
    <property type="entry name" value="SAM"/>
</dbReference>
<dbReference type="Pfam" id="PF00536">
    <property type="entry name" value="SAM_1"/>
    <property type="match status" value="1"/>
</dbReference>
<dbReference type="AlphaFoldDB" id="A0A0K9PQ01"/>
<keyword evidence="7" id="KW-1185">Reference proteome</keyword>
<keyword evidence="2" id="KW-0812">Transmembrane</keyword>
<organism evidence="6 7">
    <name type="scientific">Zostera marina</name>
    <name type="common">Eelgrass</name>
    <dbReference type="NCBI Taxonomy" id="29655"/>
    <lineage>
        <taxon>Eukaryota</taxon>
        <taxon>Viridiplantae</taxon>
        <taxon>Streptophyta</taxon>
        <taxon>Embryophyta</taxon>
        <taxon>Tracheophyta</taxon>
        <taxon>Spermatophyta</taxon>
        <taxon>Magnoliopsida</taxon>
        <taxon>Liliopsida</taxon>
        <taxon>Zosteraceae</taxon>
        <taxon>Zostera</taxon>
    </lineage>
</organism>
<dbReference type="GO" id="GO:0045039">
    <property type="term" value="P:protein insertion into mitochondrial inner membrane"/>
    <property type="evidence" value="ECO:0007669"/>
    <property type="project" value="InterPro"/>
</dbReference>
<keyword evidence="3" id="KW-1133">Transmembrane helix</keyword>
<reference evidence="7" key="1">
    <citation type="journal article" date="2016" name="Nature">
        <title>The genome of the seagrass Zostera marina reveals angiosperm adaptation to the sea.</title>
        <authorList>
            <person name="Olsen J.L."/>
            <person name="Rouze P."/>
            <person name="Verhelst B."/>
            <person name="Lin Y.-C."/>
            <person name="Bayer T."/>
            <person name="Collen J."/>
            <person name="Dattolo E."/>
            <person name="De Paoli E."/>
            <person name="Dittami S."/>
            <person name="Maumus F."/>
            <person name="Michel G."/>
            <person name="Kersting A."/>
            <person name="Lauritano C."/>
            <person name="Lohaus R."/>
            <person name="Toepel M."/>
            <person name="Tonon T."/>
            <person name="Vanneste K."/>
            <person name="Amirebrahimi M."/>
            <person name="Brakel J."/>
            <person name="Bostroem C."/>
            <person name="Chovatia M."/>
            <person name="Grimwood J."/>
            <person name="Jenkins J.W."/>
            <person name="Jueterbock A."/>
            <person name="Mraz A."/>
            <person name="Stam W.T."/>
            <person name="Tice H."/>
            <person name="Bornberg-Bauer E."/>
            <person name="Green P.J."/>
            <person name="Pearson G.A."/>
            <person name="Procaccini G."/>
            <person name="Duarte C.M."/>
            <person name="Schmutz J."/>
            <person name="Reusch T.B.H."/>
            <person name="Van de Peer Y."/>
        </authorList>
    </citation>
    <scope>NUCLEOTIDE SEQUENCE [LARGE SCALE GENOMIC DNA]</scope>
    <source>
        <strain evidence="7">cv. Finnish</strain>
    </source>
</reference>
<dbReference type="OMA" id="FFALMQG"/>
<dbReference type="Pfam" id="PF02466">
    <property type="entry name" value="Tim17"/>
    <property type="match status" value="1"/>
</dbReference>
<dbReference type="InterPro" id="IPR013761">
    <property type="entry name" value="SAM/pointed_sf"/>
</dbReference>
<dbReference type="PANTHER" id="PTHR14110">
    <property type="entry name" value="MITOCHONDRIAL IMPORT INNER MEMBRANE TRANSLOCASE SUBUNIT TIM22"/>
    <property type="match status" value="1"/>
</dbReference>
<dbReference type="GO" id="GO:0042721">
    <property type="term" value="C:TIM22 mitochondrial import inner membrane insertion complex"/>
    <property type="evidence" value="ECO:0007669"/>
    <property type="project" value="InterPro"/>
</dbReference>
<dbReference type="Proteomes" id="UP000036987">
    <property type="component" value="Unassembled WGS sequence"/>
</dbReference>
<evidence type="ECO:0000256" key="1">
    <source>
        <dbReference type="ARBA" id="ARBA00004141"/>
    </source>
</evidence>
<dbReference type="EMBL" id="LFYR01000688">
    <property type="protein sequence ID" value="KMZ71123.1"/>
    <property type="molecule type" value="Genomic_DNA"/>
</dbReference>
<dbReference type="Gene3D" id="1.10.150.50">
    <property type="entry name" value="Transcription Factor, Ets-1"/>
    <property type="match status" value="1"/>
</dbReference>
<dbReference type="OrthoDB" id="507126at2759"/>
<dbReference type="CDD" id="cd09487">
    <property type="entry name" value="SAM_superfamily"/>
    <property type="match status" value="1"/>
</dbReference>
<evidence type="ECO:0000313" key="6">
    <source>
        <dbReference type="EMBL" id="KMZ71123.1"/>
    </source>
</evidence>
<dbReference type="GO" id="GO:0045036">
    <property type="term" value="P:protein targeting to chloroplast"/>
    <property type="evidence" value="ECO:0000318"/>
    <property type="project" value="GO_Central"/>
</dbReference>
<feature type="domain" description="SAM" evidence="5">
    <location>
        <begin position="191"/>
        <end position="256"/>
    </location>
</feature>